<dbReference type="RefSeq" id="WP_145058857.1">
    <property type="nucleotide sequence ID" value="NZ_CP036433.1"/>
</dbReference>
<dbReference type="AlphaFoldDB" id="A0A518E4S7"/>
<reference evidence="2 3" key="1">
    <citation type="submission" date="2019-02" db="EMBL/GenBank/DDBJ databases">
        <title>Deep-cultivation of Planctomycetes and their phenomic and genomic characterization uncovers novel biology.</title>
        <authorList>
            <person name="Wiegand S."/>
            <person name="Jogler M."/>
            <person name="Boedeker C."/>
            <person name="Pinto D."/>
            <person name="Vollmers J."/>
            <person name="Rivas-Marin E."/>
            <person name="Kohn T."/>
            <person name="Peeters S.H."/>
            <person name="Heuer A."/>
            <person name="Rast P."/>
            <person name="Oberbeckmann S."/>
            <person name="Bunk B."/>
            <person name="Jeske O."/>
            <person name="Meyerdierks A."/>
            <person name="Storesund J.E."/>
            <person name="Kallscheuer N."/>
            <person name="Luecker S."/>
            <person name="Lage O.M."/>
            <person name="Pohl T."/>
            <person name="Merkel B.J."/>
            <person name="Hornburger P."/>
            <person name="Mueller R.-W."/>
            <person name="Bruemmer F."/>
            <person name="Labrenz M."/>
            <person name="Spormann A.M."/>
            <person name="Op den Camp H."/>
            <person name="Overmann J."/>
            <person name="Amann R."/>
            <person name="Jetten M.S.M."/>
            <person name="Mascher T."/>
            <person name="Medema M.H."/>
            <person name="Devos D.P."/>
            <person name="Kaster A.-K."/>
            <person name="Ovreas L."/>
            <person name="Rohde M."/>
            <person name="Galperin M.Y."/>
            <person name="Jogler C."/>
        </authorList>
    </citation>
    <scope>NUCLEOTIDE SEQUENCE [LARGE SCALE GENOMIC DNA]</scope>
    <source>
        <strain evidence="2 3">Pla85_3_4</strain>
    </source>
</reference>
<sequence>MRYTHTPQPPARSGLEKDNRQILVRCFEKEQTPESRLSLRESRRSFAEQKTTYRRLPSAKRFSFPAAALLLCSLLPAGIAARPAVAAPPVSAAPSDNPNTTTPLTASRQGGPVELTVAIDKATAQIAEPITLTLTVQAPEQVTVSLPPQPATLGPFTVLHVSDALDLPTAGGRQSVRQYQLECLTAGPQTVPAIAVSYTDRRSEPTVSELLESPTLQVNIASVLEGTPDPLAFRDLKDVVELPEEPPTSYAWLAWSLGAAAVLSCAGAALLLWPHRRSSLPPGRWALAELAALEESDLVAAGETERFYVRLTDIVRQFIERRFEIGASTLTTAEFLDQATRREALGPDQQRVLKEFLSQADLVKFARFQPNPTDAAGAIDVARQFVVQAAEPSPATPSPTTPSPGSSSPSSASPAAPSEKENA</sequence>
<evidence type="ECO:0000256" key="1">
    <source>
        <dbReference type="SAM" id="MobiDB-lite"/>
    </source>
</evidence>
<feature type="compositionally biased region" description="Low complexity" evidence="1">
    <location>
        <begin position="403"/>
        <end position="417"/>
    </location>
</feature>
<feature type="region of interest" description="Disordered" evidence="1">
    <location>
        <begin position="389"/>
        <end position="423"/>
    </location>
</feature>
<gene>
    <name evidence="2" type="ORF">Pla8534_70120</name>
</gene>
<evidence type="ECO:0000313" key="3">
    <source>
        <dbReference type="Proteomes" id="UP000317648"/>
    </source>
</evidence>
<keyword evidence="3" id="KW-1185">Reference proteome</keyword>
<accession>A0A518E4S7</accession>
<name>A0A518E4S7_9BACT</name>
<dbReference type="EMBL" id="CP036433">
    <property type="protein sequence ID" value="QDU99101.1"/>
    <property type="molecule type" value="Genomic_DNA"/>
</dbReference>
<proteinExistence type="predicted"/>
<dbReference type="OrthoDB" id="260093at2"/>
<dbReference type="KEGG" id="lcre:Pla8534_70120"/>
<protein>
    <submittedName>
        <fullName evidence="2">Uncharacterized protein</fullName>
    </submittedName>
</protein>
<feature type="compositionally biased region" description="Polar residues" evidence="1">
    <location>
        <begin position="96"/>
        <end position="108"/>
    </location>
</feature>
<feature type="region of interest" description="Disordered" evidence="1">
    <location>
        <begin position="88"/>
        <end position="108"/>
    </location>
</feature>
<dbReference type="Proteomes" id="UP000317648">
    <property type="component" value="Chromosome"/>
</dbReference>
<evidence type="ECO:0000313" key="2">
    <source>
        <dbReference type="EMBL" id="QDU99101.1"/>
    </source>
</evidence>
<organism evidence="2 3">
    <name type="scientific">Lignipirellula cremea</name>
    <dbReference type="NCBI Taxonomy" id="2528010"/>
    <lineage>
        <taxon>Bacteria</taxon>
        <taxon>Pseudomonadati</taxon>
        <taxon>Planctomycetota</taxon>
        <taxon>Planctomycetia</taxon>
        <taxon>Pirellulales</taxon>
        <taxon>Pirellulaceae</taxon>
        <taxon>Lignipirellula</taxon>
    </lineage>
</organism>